<reference evidence="5" key="1">
    <citation type="submission" date="2011-12" db="EMBL/GenBank/DDBJ databases">
        <title>The complete genome of chromosome of Sulfobacillus acidophilus DSM 10332.</title>
        <authorList>
            <person name="Lucas S."/>
            <person name="Han J."/>
            <person name="Lapidus A."/>
            <person name="Bruce D."/>
            <person name="Goodwin L."/>
            <person name="Pitluck S."/>
            <person name="Peters L."/>
            <person name="Kyrpides N."/>
            <person name="Mavromatis K."/>
            <person name="Ivanova N."/>
            <person name="Mikhailova N."/>
            <person name="Chertkov O."/>
            <person name="Saunders E."/>
            <person name="Detter J.C."/>
            <person name="Tapia R."/>
            <person name="Han C."/>
            <person name="Land M."/>
            <person name="Hauser L."/>
            <person name="Markowitz V."/>
            <person name="Cheng J.-F."/>
            <person name="Hugenholtz P."/>
            <person name="Woyke T."/>
            <person name="Wu D."/>
            <person name="Pukall R."/>
            <person name="Gehrich-Schroeter G."/>
            <person name="Schneider S."/>
            <person name="Klenk H.-P."/>
            <person name="Eisen J.A."/>
        </authorList>
    </citation>
    <scope>NUCLEOTIDE SEQUENCE [LARGE SCALE GENOMIC DNA]</scope>
    <source>
        <strain evidence="5">ATCC 700253 / DSM 10332 / NAL</strain>
    </source>
</reference>
<dbReference type="Pfam" id="PF13439">
    <property type="entry name" value="Glyco_transf_4"/>
    <property type="match status" value="1"/>
</dbReference>
<keyword evidence="5" id="KW-1185">Reference proteome</keyword>
<dbReference type="STRING" id="679936.Sulac_3318"/>
<dbReference type="KEGG" id="sap:Sulac_3318"/>
<sequence>MNIAIDVSPMAEFRTGTEEYIEGLVWGLQRAGVSVVGLGRPDAVLLPDKPGLGLPPRPPLTPWKKWWWETYGVRRVMPGTDCLHIPYLAHPPVKLAVPTVVTVHDVIPFILPEYRHRVREHAYFAQVRRHLPRADALVAISEATRRDIAAVMPELTDRVTVILNGVHPMYFQGTEVQTVDHIIRRLGLRRHPRFLYVGGYDERKNVPLLIRAMRPVFEKLGDGELILVGARNFLPVHRVIADEKLQERVIVTPYLAREDIVALYQAADIFVFPSRYEGFGLPPAQALAMGVPVVAGNTPAVAEVVEDSAVLVPPDALDDWVEALYQVAVSPALAHKLAAQGRIRAEALKWEAVARAYQTLYQRVIQGRR</sequence>
<dbReference type="GO" id="GO:0016757">
    <property type="term" value="F:glycosyltransferase activity"/>
    <property type="evidence" value="ECO:0007669"/>
    <property type="project" value="InterPro"/>
</dbReference>
<proteinExistence type="predicted"/>
<dbReference type="HOGENOM" id="CLU_009583_27_6_9"/>
<evidence type="ECO:0000313" key="5">
    <source>
        <dbReference type="Proteomes" id="UP000005439"/>
    </source>
</evidence>
<dbReference type="CDD" id="cd03809">
    <property type="entry name" value="GT4_MtfB-like"/>
    <property type="match status" value="1"/>
</dbReference>
<name>G8TT64_SULAD</name>
<evidence type="ECO:0000313" key="4">
    <source>
        <dbReference type="EMBL" id="AEW06764.1"/>
    </source>
</evidence>
<evidence type="ECO:0000259" key="3">
    <source>
        <dbReference type="Pfam" id="PF13439"/>
    </source>
</evidence>
<dbReference type="PANTHER" id="PTHR46401">
    <property type="entry name" value="GLYCOSYLTRANSFERASE WBBK-RELATED"/>
    <property type="match status" value="1"/>
</dbReference>
<organism evidence="4 5">
    <name type="scientific">Sulfobacillus acidophilus (strain ATCC 700253 / DSM 10332 / NAL)</name>
    <dbReference type="NCBI Taxonomy" id="679936"/>
    <lineage>
        <taxon>Bacteria</taxon>
        <taxon>Bacillati</taxon>
        <taxon>Bacillota</taxon>
        <taxon>Clostridia</taxon>
        <taxon>Eubacteriales</taxon>
        <taxon>Clostridiales Family XVII. Incertae Sedis</taxon>
        <taxon>Sulfobacillus</taxon>
    </lineage>
</organism>
<accession>G8TT64</accession>
<protein>
    <submittedName>
        <fullName evidence="4">Glycosyl transferase group 1</fullName>
    </submittedName>
</protein>
<dbReference type="Pfam" id="PF00534">
    <property type="entry name" value="Glycos_transf_1"/>
    <property type="match status" value="1"/>
</dbReference>
<evidence type="ECO:0000259" key="2">
    <source>
        <dbReference type="Pfam" id="PF00534"/>
    </source>
</evidence>
<dbReference type="SUPFAM" id="SSF53756">
    <property type="entry name" value="UDP-Glycosyltransferase/glycogen phosphorylase"/>
    <property type="match status" value="1"/>
</dbReference>
<evidence type="ECO:0000256" key="1">
    <source>
        <dbReference type="ARBA" id="ARBA00022679"/>
    </source>
</evidence>
<keyword evidence="1 4" id="KW-0808">Transferase</keyword>
<feature type="domain" description="Glycosyltransferase subfamily 4-like N-terminal" evidence="3">
    <location>
        <begin position="16"/>
        <end position="167"/>
    </location>
</feature>
<dbReference type="InterPro" id="IPR028098">
    <property type="entry name" value="Glyco_trans_4-like_N"/>
</dbReference>
<dbReference type="GO" id="GO:0009103">
    <property type="term" value="P:lipopolysaccharide biosynthetic process"/>
    <property type="evidence" value="ECO:0007669"/>
    <property type="project" value="TreeGrafter"/>
</dbReference>
<gene>
    <name evidence="4" type="ordered locus">Sulac_3318</name>
</gene>
<dbReference type="EMBL" id="CP003179">
    <property type="protein sequence ID" value="AEW06764.1"/>
    <property type="molecule type" value="Genomic_DNA"/>
</dbReference>
<dbReference type="Proteomes" id="UP000005439">
    <property type="component" value="Chromosome"/>
</dbReference>
<dbReference type="PATRIC" id="fig|679936.5.peg.3434"/>
<dbReference type="InterPro" id="IPR001296">
    <property type="entry name" value="Glyco_trans_1"/>
</dbReference>
<dbReference type="PANTHER" id="PTHR46401:SF2">
    <property type="entry name" value="GLYCOSYLTRANSFERASE WBBK-RELATED"/>
    <property type="match status" value="1"/>
</dbReference>
<feature type="domain" description="Glycosyl transferase family 1" evidence="2">
    <location>
        <begin position="191"/>
        <end position="342"/>
    </location>
</feature>
<dbReference type="Gene3D" id="3.40.50.2000">
    <property type="entry name" value="Glycogen Phosphorylase B"/>
    <property type="match status" value="2"/>
</dbReference>
<dbReference type="AlphaFoldDB" id="G8TT64"/>
<reference evidence="4 5" key="2">
    <citation type="journal article" date="2012" name="Stand. Genomic Sci.">
        <title>Complete genome sequence of the moderately thermophilic mineral-sulfide-oxidizing firmicute Sulfobacillus acidophilus type strain (NAL(T)).</title>
        <authorList>
            <person name="Anderson I."/>
            <person name="Chertkov O."/>
            <person name="Chen A."/>
            <person name="Saunders E."/>
            <person name="Lapidus A."/>
            <person name="Nolan M."/>
            <person name="Lucas S."/>
            <person name="Hammon N."/>
            <person name="Deshpande S."/>
            <person name="Cheng J.F."/>
            <person name="Han C."/>
            <person name="Tapia R."/>
            <person name="Goodwin L.A."/>
            <person name="Pitluck S."/>
            <person name="Liolios K."/>
            <person name="Pagani I."/>
            <person name="Ivanova N."/>
            <person name="Mikhailova N."/>
            <person name="Pati A."/>
            <person name="Palaniappan K."/>
            <person name="Land M."/>
            <person name="Pan C."/>
            <person name="Rohde M."/>
            <person name="Pukall R."/>
            <person name="Goker M."/>
            <person name="Detter J.C."/>
            <person name="Woyke T."/>
            <person name="Bristow J."/>
            <person name="Eisen J.A."/>
            <person name="Markowitz V."/>
            <person name="Hugenholtz P."/>
            <person name="Kyrpides N.C."/>
            <person name="Klenk H.P."/>
            <person name="Mavromatis K."/>
        </authorList>
    </citation>
    <scope>NUCLEOTIDE SEQUENCE [LARGE SCALE GENOMIC DNA]</scope>
    <source>
        <strain evidence="5">ATCC 700253 / DSM 10332 / NAL</strain>
    </source>
</reference>